<dbReference type="GO" id="GO:1900376">
    <property type="term" value="P:regulation of secondary metabolite biosynthetic process"/>
    <property type="evidence" value="ECO:0007669"/>
    <property type="project" value="TreeGrafter"/>
</dbReference>
<evidence type="ECO:0000256" key="1">
    <source>
        <dbReference type="ARBA" id="ARBA00007957"/>
    </source>
</evidence>
<dbReference type="GO" id="GO:0008270">
    <property type="term" value="F:zinc ion binding"/>
    <property type="evidence" value="ECO:0007669"/>
    <property type="project" value="TreeGrafter"/>
</dbReference>
<reference evidence="9 10" key="1">
    <citation type="submission" date="2019-11" db="EMBL/GenBank/DDBJ databases">
        <authorList>
            <person name="Zhang J."/>
            <person name="Sun C."/>
        </authorList>
    </citation>
    <scope>NUCLEOTIDE SEQUENCE [LARGE SCALE GENOMIC DNA]</scope>
    <source>
        <strain evidence="10">sp2</strain>
    </source>
</reference>
<accession>A0A6I6D7Z3</accession>
<feature type="binding site" evidence="7">
    <location>
        <position position="149"/>
    </location>
    <ligand>
        <name>Zn(2+)</name>
        <dbReference type="ChEBI" id="CHEBI:29105"/>
    </ligand>
</feature>
<evidence type="ECO:0000256" key="7">
    <source>
        <dbReference type="PIRSR" id="PIRSR602481-1"/>
    </source>
</evidence>
<organism evidence="9 10">
    <name type="scientific">Guyparkeria halophila</name>
    <dbReference type="NCBI Taxonomy" id="47960"/>
    <lineage>
        <taxon>Bacteria</taxon>
        <taxon>Pseudomonadati</taxon>
        <taxon>Pseudomonadota</taxon>
        <taxon>Gammaproteobacteria</taxon>
        <taxon>Chromatiales</taxon>
        <taxon>Thioalkalibacteraceae</taxon>
        <taxon>Guyparkeria</taxon>
    </lineage>
</organism>
<feature type="binding site" evidence="7">
    <location>
        <position position="106"/>
    </location>
    <ligand>
        <name>Zn(2+)</name>
        <dbReference type="ChEBI" id="CHEBI:29105"/>
    </ligand>
</feature>
<evidence type="ECO:0000256" key="4">
    <source>
        <dbReference type="ARBA" id="ARBA00023015"/>
    </source>
</evidence>
<protein>
    <recommendedName>
        <fullName evidence="8">Ferric uptake regulation protein</fullName>
    </recommendedName>
</protein>
<dbReference type="EMBL" id="CP046415">
    <property type="protein sequence ID" value="QGT79641.1"/>
    <property type="molecule type" value="Genomic_DNA"/>
</dbReference>
<evidence type="ECO:0000256" key="6">
    <source>
        <dbReference type="ARBA" id="ARBA00023163"/>
    </source>
</evidence>
<dbReference type="Gene3D" id="1.10.10.10">
    <property type="entry name" value="Winged helix-like DNA-binding domain superfamily/Winged helix DNA-binding domain"/>
    <property type="match status" value="1"/>
</dbReference>
<dbReference type="Proteomes" id="UP000427716">
    <property type="component" value="Chromosome"/>
</dbReference>
<dbReference type="InterPro" id="IPR036388">
    <property type="entry name" value="WH-like_DNA-bd_sf"/>
</dbReference>
<dbReference type="CDD" id="cd07153">
    <property type="entry name" value="Fur_like"/>
    <property type="match status" value="1"/>
</dbReference>
<keyword evidence="8" id="KW-0963">Cytoplasm</keyword>
<dbReference type="GO" id="GO:0005829">
    <property type="term" value="C:cytosol"/>
    <property type="evidence" value="ECO:0007669"/>
    <property type="project" value="TreeGrafter"/>
</dbReference>
<comment type="similarity">
    <text evidence="1 8">Belongs to the Fur family.</text>
</comment>
<keyword evidence="5 8" id="KW-0238">DNA-binding</keyword>
<keyword evidence="8" id="KW-0408">Iron</keyword>
<dbReference type="InterPro" id="IPR002481">
    <property type="entry name" value="FUR"/>
</dbReference>
<dbReference type="InterPro" id="IPR043135">
    <property type="entry name" value="Fur_C"/>
</dbReference>
<dbReference type="InterPro" id="IPR036390">
    <property type="entry name" value="WH_DNA-bd_sf"/>
</dbReference>
<dbReference type="KEGG" id="ghl:GM160_09800"/>
<dbReference type="GO" id="GO:0003700">
    <property type="term" value="F:DNA-binding transcription factor activity"/>
    <property type="evidence" value="ECO:0007669"/>
    <property type="project" value="UniProtKB-UniRule"/>
</dbReference>
<name>A0A6I6D7Z3_9GAMM</name>
<evidence type="ECO:0000256" key="3">
    <source>
        <dbReference type="ARBA" id="ARBA00022833"/>
    </source>
</evidence>
<evidence type="ECO:0000256" key="2">
    <source>
        <dbReference type="ARBA" id="ARBA00022491"/>
    </source>
</evidence>
<sequence>MSCAHHDQCIDDALARAEAICARSGARLTPIRRDVLREVWSSHEATKAYDLIERLSRHGEQVKPPTVYRALDFLLEQGLIHRIESLNAFVGCEHPQEPHQAILMICERCGDIREEDNAAVHAALDDLARQTGFAPRSAVIELRGLCRACQTAH</sequence>
<evidence type="ECO:0000313" key="10">
    <source>
        <dbReference type="Proteomes" id="UP000427716"/>
    </source>
</evidence>
<comment type="subcellular location">
    <subcellularLocation>
        <location evidence="8">Cytoplasm</location>
    </subcellularLocation>
</comment>
<evidence type="ECO:0000256" key="5">
    <source>
        <dbReference type="ARBA" id="ARBA00023125"/>
    </source>
</evidence>
<keyword evidence="6 8" id="KW-0804">Transcription</keyword>
<dbReference type="PANTHER" id="PTHR33202:SF6">
    <property type="entry name" value="ZINC UPTAKE REGULATION PROTEIN"/>
    <property type="match status" value="1"/>
</dbReference>
<comment type="subunit">
    <text evidence="8">Homodimer.</text>
</comment>
<gene>
    <name evidence="8" type="primary">fur</name>
    <name evidence="9" type="ORF">GM160_09800</name>
</gene>
<dbReference type="PANTHER" id="PTHR33202">
    <property type="entry name" value="ZINC UPTAKE REGULATION PROTEIN"/>
    <property type="match status" value="1"/>
</dbReference>
<feature type="binding site" evidence="7">
    <location>
        <position position="109"/>
    </location>
    <ligand>
        <name>Zn(2+)</name>
        <dbReference type="ChEBI" id="CHEBI:29105"/>
    </ligand>
</feature>
<keyword evidence="10" id="KW-1185">Reference proteome</keyword>
<feature type="binding site" evidence="7">
    <location>
        <position position="146"/>
    </location>
    <ligand>
        <name>Zn(2+)</name>
        <dbReference type="ChEBI" id="CHEBI:29105"/>
    </ligand>
</feature>
<comment type="cofactor">
    <cofactor evidence="7">
        <name>Zn(2+)</name>
        <dbReference type="ChEBI" id="CHEBI:29105"/>
    </cofactor>
    <text evidence="7">Binds 1 zinc ion per subunit.</text>
</comment>
<evidence type="ECO:0000256" key="8">
    <source>
        <dbReference type="RuleBase" id="RU364037"/>
    </source>
</evidence>
<dbReference type="AlphaFoldDB" id="A0A6I6D7Z3"/>
<keyword evidence="4 8" id="KW-0805">Transcription regulation</keyword>
<dbReference type="RefSeq" id="WP_136866555.1">
    <property type="nucleotide sequence ID" value="NZ_CP046415.1"/>
</dbReference>
<dbReference type="SUPFAM" id="SSF46785">
    <property type="entry name" value="Winged helix' DNA-binding domain"/>
    <property type="match status" value="1"/>
</dbReference>
<keyword evidence="3 7" id="KW-0862">Zinc</keyword>
<keyword evidence="2 8" id="KW-0678">Repressor</keyword>
<dbReference type="GO" id="GO:0000976">
    <property type="term" value="F:transcription cis-regulatory region binding"/>
    <property type="evidence" value="ECO:0007669"/>
    <property type="project" value="TreeGrafter"/>
</dbReference>
<proteinExistence type="inferred from homology"/>
<dbReference type="Gene3D" id="3.30.1490.190">
    <property type="match status" value="1"/>
</dbReference>
<keyword evidence="7 8" id="KW-0479">Metal-binding</keyword>
<dbReference type="Pfam" id="PF01475">
    <property type="entry name" value="FUR"/>
    <property type="match status" value="1"/>
</dbReference>
<evidence type="ECO:0000313" key="9">
    <source>
        <dbReference type="EMBL" id="QGT79641.1"/>
    </source>
</evidence>
<dbReference type="GO" id="GO:0045892">
    <property type="term" value="P:negative regulation of DNA-templated transcription"/>
    <property type="evidence" value="ECO:0007669"/>
    <property type="project" value="TreeGrafter"/>
</dbReference>